<dbReference type="GO" id="GO:0016301">
    <property type="term" value="F:kinase activity"/>
    <property type="evidence" value="ECO:0007669"/>
    <property type="project" value="UniProtKB-KW"/>
</dbReference>
<feature type="domain" description="Ribose-phosphate pyrophosphokinase N-terminal" evidence="4">
    <location>
        <begin position="12"/>
        <end position="115"/>
    </location>
</feature>
<dbReference type="HOGENOM" id="CLU_033546_2_2_5"/>
<evidence type="ECO:0000313" key="6">
    <source>
        <dbReference type="Proteomes" id="UP000006578"/>
    </source>
</evidence>
<dbReference type="RefSeq" id="WP_011542744.1">
    <property type="nucleotide sequence ID" value="NC_008048.1"/>
</dbReference>
<dbReference type="EC" id="2.7.6.1" evidence="5"/>
<name>Q1GQ93_SPHAL</name>
<dbReference type="EMBL" id="CP000356">
    <property type="protein sequence ID" value="ABF54179.1"/>
    <property type="molecule type" value="Genomic_DNA"/>
</dbReference>
<dbReference type="OrthoDB" id="324294at2"/>
<comment type="similarity">
    <text evidence="2">Belongs to the ribose-phosphate pyrophosphokinase family.</text>
</comment>
<dbReference type="InterPro" id="IPR029099">
    <property type="entry name" value="Pribosyltran_N"/>
</dbReference>
<evidence type="ECO:0000256" key="2">
    <source>
        <dbReference type="RuleBase" id="RU004324"/>
    </source>
</evidence>
<dbReference type="eggNOG" id="COG0462">
    <property type="taxonomic scope" value="Bacteria"/>
</dbReference>
<dbReference type="STRING" id="317655.Sala_2472"/>
<sequence>MTPPMFLPLPGNGKFAVGLAGLLGGEVGRIETRRFPDGETYLRLLSEVAGRDIVLVCTLDRPDTKLVSLLIAADAARELGAFSVGLVAPYLAYMRQDRRFQNGEAISSRSFARRISGAVDWLVTADPHLHRYASLGDIYDIRAEAVHAAAPISDWIRTHVERPLIIGPDSESEQWASAIARRAGAPHAVCSKLRLGDRDVRIALPDLSAHTGRTPVLVDDIASSARTLIEAARGIGEAGFPPPECVIVHPLFARGAFAALSAEAGRIVSTDAVAHSSNAISLQPVVAEGVQRLLAKPDR</sequence>
<dbReference type="SMART" id="SM01400">
    <property type="entry name" value="Pribosyltran_N"/>
    <property type="match status" value="1"/>
</dbReference>
<dbReference type="CDD" id="cd06223">
    <property type="entry name" value="PRTases_typeI"/>
    <property type="match status" value="1"/>
</dbReference>
<keyword evidence="6" id="KW-1185">Reference proteome</keyword>
<dbReference type="KEGG" id="sal:Sala_2472"/>
<dbReference type="Pfam" id="PF00156">
    <property type="entry name" value="Pribosyltran"/>
    <property type="match status" value="1"/>
</dbReference>
<evidence type="ECO:0000256" key="1">
    <source>
        <dbReference type="ARBA" id="ARBA00022727"/>
    </source>
</evidence>
<accession>Q1GQ93</accession>
<reference evidence="5 6" key="1">
    <citation type="journal article" date="2009" name="Proc. Natl. Acad. Sci. U.S.A.">
        <title>The genomic basis of trophic strategy in marine bacteria.</title>
        <authorList>
            <person name="Lauro F.M."/>
            <person name="McDougald D."/>
            <person name="Thomas T."/>
            <person name="Williams T.J."/>
            <person name="Egan S."/>
            <person name="Rice S."/>
            <person name="DeMaere M.Z."/>
            <person name="Ting L."/>
            <person name="Ertan H."/>
            <person name="Johnson J."/>
            <person name="Ferriera S."/>
            <person name="Lapidus A."/>
            <person name="Anderson I."/>
            <person name="Kyrpides N."/>
            <person name="Munk A.C."/>
            <person name="Detter C."/>
            <person name="Han C.S."/>
            <person name="Brown M.V."/>
            <person name="Robb F.T."/>
            <person name="Kjelleberg S."/>
            <person name="Cavicchioli R."/>
        </authorList>
    </citation>
    <scope>NUCLEOTIDE SEQUENCE [LARGE SCALE GENOMIC DNA]</scope>
    <source>
        <strain evidence="6">DSM 13593 / LMG 18877 / RB2256</strain>
    </source>
</reference>
<dbReference type="Pfam" id="PF13793">
    <property type="entry name" value="Pribosyltran_N"/>
    <property type="match status" value="1"/>
</dbReference>
<dbReference type="InterPro" id="IPR005946">
    <property type="entry name" value="Rib-P_diPkinase"/>
</dbReference>
<gene>
    <name evidence="5" type="ordered locus">Sala_2472</name>
</gene>
<dbReference type="AlphaFoldDB" id="Q1GQ93"/>
<dbReference type="InterPro" id="IPR029057">
    <property type="entry name" value="PRTase-like"/>
</dbReference>
<evidence type="ECO:0000259" key="4">
    <source>
        <dbReference type="Pfam" id="PF13793"/>
    </source>
</evidence>
<keyword evidence="5" id="KW-0808">Transferase</keyword>
<dbReference type="GO" id="GO:0002189">
    <property type="term" value="C:ribose phosphate diphosphokinase complex"/>
    <property type="evidence" value="ECO:0007669"/>
    <property type="project" value="TreeGrafter"/>
</dbReference>
<keyword evidence="5" id="KW-0418">Kinase</keyword>
<dbReference type="InterPro" id="IPR000836">
    <property type="entry name" value="PRTase_dom"/>
</dbReference>
<organism evidence="5 6">
    <name type="scientific">Sphingopyxis alaskensis (strain DSM 13593 / LMG 18877 / RB2256)</name>
    <name type="common">Sphingomonas alaskensis</name>
    <dbReference type="NCBI Taxonomy" id="317655"/>
    <lineage>
        <taxon>Bacteria</taxon>
        <taxon>Pseudomonadati</taxon>
        <taxon>Pseudomonadota</taxon>
        <taxon>Alphaproteobacteria</taxon>
        <taxon>Sphingomonadales</taxon>
        <taxon>Sphingomonadaceae</taxon>
        <taxon>Sphingopyxis</taxon>
    </lineage>
</organism>
<keyword evidence="1 2" id="KW-0545">Nucleotide biosynthesis</keyword>
<dbReference type="PANTHER" id="PTHR10210:SF41">
    <property type="entry name" value="RIBOSE-PHOSPHATE PYROPHOSPHOKINASE 1, CHLOROPLASTIC"/>
    <property type="match status" value="1"/>
</dbReference>
<dbReference type="GO" id="GO:0005737">
    <property type="term" value="C:cytoplasm"/>
    <property type="evidence" value="ECO:0007669"/>
    <property type="project" value="TreeGrafter"/>
</dbReference>
<dbReference type="GO" id="GO:0000287">
    <property type="term" value="F:magnesium ion binding"/>
    <property type="evidence" value="ECO:0007669"/>
    <property type="project" value="InterPro"/>
</dbReference>
<evidence type="ECO:0000259" key="3">
    <source>
        <dbReference type="Pfam" id="PF00156"/>
    </source>
</evidence>
<dbReference type="GO" id="GO:0004749">
    <property type="term" value="F:ribose phosphate diphosphokinase activity"/>
    <property type="evidence" value="ECO:0007669"/>
    <property type="project" value="UniProtKB-EC"/>
</dbReference>
<dbReference type="GO" id="GO:0006015">
    <property type="term" value="P:5-phosphoribose 1-diphosphate biosynthetic process"/>
    <property type="evidence" value="ECO:0007669"/>
    <property type="project" value="TreeGrafter"/>
</dbReference>
<dbReference type="NCBIfam" id="TIGR01251">
    <property type="entry name" value="ribP_PPkin"/>
    <property type="match status" value="1"/>
</dbReference>
<dbReference type="Gene3D" id="3.40.50.2020">
    <property type="match status" value="2"/>
</dbReference>
<protein>
    <submittedName>
        <fullName evidence="5">Ribose-phosphate pyrophosphokinase</fullName>
        <ecNumber evidence="5">2.7.6.1</ecNumber>
    </submittedName>
</protein>
<dbReference type="NCBIfam" id="NF005537">
    <property type="entry name" value="PRK07199.1"/>
    <property type="match status" value="1"/>
</dbReference>
<dbReference type="PANTHER" id="PTHR10210">
    <property type="entry name" value="RIBOSE-PHOSPHATE DIPHOSPHOKINASE FAMILY MEMBER"/>
    <property type="match status" value="1"/>
</dbReference>
<dbReference type="GO" id="GO:0006164">
    <property type="term" value="P:purine nucleotide biosynthetic process"/>
    <property type="evidence" value="ECO:0007669"/>
    <property type="project" value="TreeGrafter"/>
</dbReference>
<dbReference type="SUPFAM" id="SSF53271">
    <property type="entry name" value="PRTase-like"/>
    <property type="match status" value="2"/>
</dbReference>
<evidence type="ECO:0000313" key="5">
    <source>
        <dbReference type="EMBL" id="ABF54179.1"/>
    </source>
</evidence>
<proteinExistence type="inferred from homology"/>
<dbReference type="Proteomes" id="UP000006578">
    <property type="component" value="Chromosome"/>
</dbReference>
<feature type="domain" description="Phosphoribosyltransferase" evidence="3">
    <location>
        <begin position="136"/>
        <end position="256"/>
    </location>
</feature>